<comment type="caution">
    <text evidence="1">The sequence shown here is derived from an EMBL/GenBank/DDBJ whole genome shotgun (WGS) entry which is preliminary data.</text>
</comment>
<dbReference type="EMBL" id="JAOQNS010000014">
    <property type="protein sequence ID" value="MCW2309730.1"/>
    <property type="molecule type" value="Genomic_DNA"/>
</dbReference>
<evidence type="ECO:0000313" key="2">
    <source>
        <dbReference type="Proteomes" id="UP001209755"/>
    </source>
</evidence>
<name>A0ABT3HH49_9HYPH</name>
<accession>A0ABT3HH49</accession>
<dbReference type="RefSeq" id="WP_264603308.1">
    <property type="nucleotide sequence ID" value="NZ_JAOQNS010000014.1"/>
</dbReference>
<reference evidence="2" key="1">
    <citation type="submission" date="2023-07" db="EMBL/GenBank/DDBJ databases">
        <title>Genome sequencing of Purple Non-Sulfur Bacteria from various extreme environments.</title>
        <authorList>
            <person name="Mayer M."/>
        </authorList>
    </citation>
    <scope>NUCLEOTIDE SEQUENCE [LARGE SCALE GENOMIC DNA]</scope>
    <source>
        <strain evidence="2">DSM 17935</strain>
    </source>
</reference>
<dbReference type="Proteomes" id="UP001209755">
    <property type="component" value="Unassembled WGS sequence"/>
</dbReference>
<gene>
    <name evidence="1" type="ORF">M2319_004089</name>
</gene>
<sequence length="126" mass="13815">MSGMNIVIRALYDFSYPGCSVEDFRQGRSYIVSKKDASFLDGKGIVCILKNAKPKPTEIDWTNSRLATDAAGRISLKTPSFSSPCMSRINAVPAIMDWLAVEHGISPEDSRDPLMALYLLTLVGDV</sequence>
<keyword evidence="2" id="KW-1185">Reference proteome</keyword>
<proteinExistence type="predicted"/>
<organism evidence="1 2">
    <name type="scientific">Rhodobium gokarnense</name>
    <dbReference type="NCBI Taxonomy" id="364296"/>
    <lineage>
        <taxon>Bacteria</taxon>
        <taxon>Pseudomonadati</taxon>
        <taxon>Pseudomonadota</taxon>
        <taxon>Alphaproteobacteria</taxon>
        <taxon>Hyphomicrobiales</taxon>
        <taxon>Rhodobiaceae</taxon>
        <taxon>Rhodobium</taxon>
    </lineage>
</organism>
<evidence type="ECO:0000313" key="1">
    <source>
        <dbReference type="EMBL" id="MCW2309730.1"/>
    </source>
</evidence>
<protein>
    <submittedName>
        <fullName evidence="1">Uncharacterized protein</fullName>
    </submittedName>
</protein>